<dbReference type="NCBIfam" id="TIGR01614">
    <property type="entry name" value="PME_inhib"/>
    <property type="match status" value="1"/>
</dbReference>
<comment type="caution">
    <text evidence="6">The sequence shown here is derived from an EMBL/GenBank/DDBJ whole genome shotgun (WGS) entry which is preliminary data.</text>
</comment>
<evidence type="ECO:0000256" key="4">
    <source>
        <dbReference type="SAM" id="SignalP"/>
    </source>
</evidence>
<proteinExistence type="inferred from homology"/>
<evidence type="ECO:0000313" key="6">
    <source>
        <dbReference type="EMBL" id="KAL0283573.1"/>
    </source>
</evidence>
<accession>A0AAW2IP25</accession>
<keyword evidence="1 4" id="KW-0732">Signal</keyword>
<dbReference type="GO" id="GO:0004857">
    <property type="term" value="F:enzyme inhibitor activity"/>
    <property type="evidence" value="ECO:0007669"/>
    <property type="project" value="InterPro"/>
</dbReference>
<gene>
    <name evidence="6" type="ORF">Sangu_2882000</name>
</gene>
<dbReference type="Pfam" id="PF04043">
    <property type="entry name" value="PMEI"/>
    <property type="match status" value="1"/>
</dbReference>
<keyword evidence="2" id="KW-1015">Disulfide bond</keyword>
<dbReference type="Gene3D" id="1.20.140.40">
    <property type="entry name" value="Invertase/pectin methylesterase inhibitor family protein"/>
    <property type="match status" value="1"/>
</dbReference>
<dbReference type="PANTHER" id="PTHR35357:SF8">
    <property type="entry name" value="OS01G0111000 PROTEIN"/>
    <property type="match status" value="1"/>
</dbReference>
<evidence type="ECO:0000259" key="5">
    <source>
        <dbReference type="Pfam" id="PF04043"/>
    </source>
</evidence>
<reference evidence="6" key="2">
    <citation type="journal article" date="2024" name="Plant">
        <title>Genomic evolution and insights into agronomic trait innovations of Sesamum species.</title>
        <authorList>
            <person name="Miao H."/>
            <person name="Wang L."/>
            <person name="Qu L."/>
            <person name="Liu H."/>
            <person name="Sun Y."/>
            <person name="Le M."/>
            <person name="Wang Q."/>
            <person name="Wei S."/>
            <person name="Zheng Y."/>
            <person name="Lin W."/>
            <person name="Duan Y."/>
            <person name="Cao H."/>
            <person name="Xiong S."/>
            <person name="Wang X."/>
            <person name="Wei L."/>
            <person name="Li C."/>
            <person name="Ma Q."/>
            <person name="Ju M."/>
            <person name="Zhao R."/>
            <person name="Li G."/>
            <person name="Mu C."/>
            <person name="Tian Q."/>
            <person name="Mei H."/>
            <person name="Zhang T."/>
            <person name="Gao T."/>
            <person name="Zhang H."/>
        </authorList>
    </citation>
    <scope>NUCLEOTIDE SEQUENCE</scope>
    <source>
        <strain evidence="6">G01</strain>
    </source>
</reference>
<dbReference type="InterPro" id="IPR006501">
    <property type="entry name" value="Pectinesterase_inhib_dom"/>
</dbReference>
<organism evidence="6">
    <name type="scientific">Sesamum angustifolium</name>
    <dbReference type="NCBI Taxonomy" id="2727405"/>
    <lineage>
        <taxon>Eukaryota</taxon>
        <taxon>Viridiplantae</taxon>
        <taxon>Streptophyta</taxon>
        <taxon>Embryophyta</taxon>
        <taxon>Tracheophyta</taxon>
        <taxon>Spermatophyta</taxon>
        <taxon>Magnoliopsida</taxon>
        <taxon>eudicotyledons</taxon>
        <taxon>Gunneridae</taxon>
        <taxon>Pentapetalae</taxon>
        <taxon>asterids</taxon>
        <taxon>lamiids</taxon>
        <taxon>Lamiales</taxon>
        <taxon>Pedaliaceae</taxon>
        <taxon>Sesamum</taxon>
    </lineage>
</organism>
<dbReference type="EMBL" id="JACGWK010001713">
    <property type="protein sequence ID" value="KAL0283573.1"/>
    <property type="molecule type" value="Genomic_DNA"/>
</dbReference>
<dbReference type="AlphaFoldDB" id="A0AAW2IP25"/>
<protein>
    <recommendedName>
        <fullName evidence="5">Pectinesterase inhibitor domain-containing protein</fullName>
    </recommendedName>
</protein>
<dbReference type="CDD" id="cd14859">
    <property type="entry name" value="PMEI_like"/>
    <property type="match status" value="1"/>
</dbReference>
<evidence type="ECO:0000256" key="1">
    <source>
        <dbReference type="ARBA" id="ARBA00022729"/>
    </source>
</evidence>
<evidence type="ECO:0000256" key="2">
    <source>
        <dbReference type="ARBA" id="ARBA00023157"/>
    </source>
</evidence>
<dbReference type="PANTHER" id="PTHR35357">
    <property type="entry name" value="OS02G0537100 PROTEIN"/>
    <property type="match status" value="1"/>
</dbReference>
<evidence type="ECO:0000256" key="3">
    <source>
        <dbReference type="ARBA" id="ARBA00038471"/>
    </source>
</evidence>
<comment type="similarity">
    <text evidence="3">Belongs to the PMEI family.</text>
</comment>
<sequence>MAILRSSVPVLITFSVLSFFLTYPPPLLSATAADGTELATEVCRNTTSFAFCHDAIYSDPRAPDADRYVLSYIAFGKAYSNATDTRDYITSKIKSGGGKPETLRGLKKCLGYYEEAVRILVRCWATWIRRRFRGWINCRLRLKAIHALARSGLEGGRP</sequence>
<name>A0AAW2IP25_9LAMI</name>
<feature type="signal peptide" evidence="4">
    <location>
        <begin position="1"/>
        <end position="18"/>
    </location>
</feature>
<reference evidence="6" key="1">
    <citation type="submission" date="2020-06" db="EMBL/GenBank/DDBJ databases">
        <authorList>
            <person name="Li T."/>
            <person name="Hu X."/>
            <person name="Zhang T."/>
            <person name="Song X."/>
            <person name="Zhang H."/>
            <person name="Dai N."/>
            <person name="Sheng W."/>
            <person name="Hou X."/>
            <person name="Wei L."/>
        </authorList>
    </citation>
    <scope>NUCLEOTIDE SEQUENCE</scope>
    <source>
        <strain evidence="6">G01</strain>
        <tissue evidence="6">Leaf</tissue>
    </source>
</reference>
<feature type="domain" description="Pectinesterase inhibitor" evidence="5">
    <location>
        <begin position="40"/>
        <end position="123"/>
    </location>
</feature>
<dbReference type="SUPFAM" id="SSF101148">
    <property type="entry name" value="Plant invertase/pectin methylesterase inhibitor"/>
    <property type="match status" value="1"/>
</dbReference>
<dbReference type="InterPro" id="IPR035513">
    <property type="entry name" value="Invertase/methylesterase_inhib"/>
</dbReference>
<feature type="chain" id="PRO_5043710812" description="Pectinesterase inhibitor domain-containing protein" evidence="4">
    <location>
        <begin position="19"/>
        <end position="158"/>
    </location>
</feature>